<reference evidence="6" key="1">
    <citation type="journal article" date="2020" name="Fungal Divers.">
        <title>Resolving the Mortierellaceae phylogeny through synthesis of multi-gene phylogenetics and phylogenomics.</title>
        <authorList>
            <person name="Vandepol N."/>
            <person name="Liber J."/>
            <person name="Desiro A."/>
            <person name="Na H."/>
            <person name="Kennedy M."/>
            <person name="Barry K."/>
            <person name="Grigoriev I.V."/>
            <person name="Miller A.N."/>
            <person name="O'Donnell K."/>
            <person name="Stajich J.E."/>
            <person name="Bonito G."/>
        </authorList>
    </citation>
    <scope>NUCLEOTIDE SEQUENCE</scope>
    <source>
        <strain evidence="6">KOD1015</strain>
    </source>
</reference>
<protein>
    <submittedName>
        <fullName evidence="6">Uncharacterized protein</fullName>
    </submittedName>
</protein>
<evidence type="ECO:0000313" key="6">
    <source>
        <dbReference type="EMBL" id="KAF9569235.1"/>
    </source>
</evidence>
<dbReference type="Pfam" id="PF04193">
    <property type="entry name" value="PQ-loop"/>
    <property type="match status" value="1"/>
</dbReference>
<dbReference type="GO" id="GO:0016020">
    <property type="term" value="C:membrane"/>
    <property type="evidence" value="ECO:0007669"/>
    <property type="project" value="UniProtKB-SubCell"/>
</dbReference>
<keyword evidence="4 5" id="KW-0472">Membrane</keyword>
<evidence type="ECO:0000256" key="1">
    <source>
        <dbReference type="ARBA" id="ARBA00004141"/>
    </source>
</evidence>
<comment type="caution">
    <text evidence="6">The sequence shown here is derived from an EMBL/GenBank/DDBJ whole genome shotgun (WGS) entry which is preliminary data.</text>
</comment>
<feature type="non-terminal residue" evidence="6">
    <location>
        <position position="1"/>
    </location>
</feature>
<dbReference type="EMBL" id="JAABOA010006186">
    <property type="protein sequence ID" value="KAF9569235.1"/>
    <property type="molecule type" value="Genomic_DNA"/>
</dbReference>
<keyword evidence="2 5" id="KW-0812">Transmembrane</keyword>
<name>A0A9P6FJ53_9FUNG</name>
<evidence type="ECO:0000256" key="2">
    <source>
        <dbReference type="ARBA" id="ARBA00022692"/>
    </source>
</evidence>
<keyword evidence="3 5" id="KW-1133">Transmembrane helix</keyword>
<gene>
    <name evidence="6" type="ORF">BGW38_008798</name>
</gene>
<organism evidence="6 7">
    <name type="scientific">Lunasporangiospora selenospora</name>
    <dbReference type="NCBI Taxonomy" id="979761"/>
    <lineage>
        <taxon>Eukaryota</taxon>
        <taxon>Fungi</taxon>
        <taxon>Fungi incertae sedis</taxon>
        <taxon>Mucoromycota</taxon>
        <taxon>Mortierellomycotina</taxon>
        <taxon>Mortierellomycetes</taxon>
        <taxon>Mortierellales</taxon>
        <taxon>Mortierellaceae</taxon>
        <taxon>Lunasporangiospora</taxon>
    </lineage>
</organism>
<accession>A0A9P6FJ53</accession>
<dbReference type="Proteomes" id="UP000780801">
    <property type="component" value="Unassembled WGS sequence"/>
</dbReference>
<evidence type="ECO:0000256" key="5">
    <source>
        <dbReference type="SAM" id="Phobius"/>
    </source>
</evidence>
<feature type="transmembrane region" description="Helical" evidence="5">
    <location>
        <begin position="20"/>
        <end position="40"/>
    </location>
</feature>
<sequence>QLWVNYKRQSGESLSLSFLYIWLLGDLFNIAGTTLDNLLLTMVTPGSLRAEA</sequence>
<evidence type="ECO:0000256" key="4">
    <source>
        <dbReference type="ARBA" id="ARBA00023136"/>
    </source>
</evidence>
<keyword evidence="7" id="KW-1185">Reference proteome</keyword>
<evidence type="ECO:0000313" key="7">
    <source>
        <dbReference type="Proteomes" id="UP000780801"/>
    </source>
</evidence>
<dbReference type="OrthoDB" id="8048523at2759"/>
<dbReference type="InterPro" id="IPR006603">
    <property type="entry name" value="PQ-loop_rpt"/>
</dbReference>
<feature type="non-terminal residue" evidence="6">
    <location>
        <position position="52"/>
    </location>
</feature>
<comment type="subcellular location">
    <subcellularLocation>
        <location evidence="1">Membrane</location>
        <topology evidence="1">Multi-pass membrane protein</topology>
    </subcellularLocation>
</comment>
<evidence type="ECO:0000256" key="3">
    <source>
        <dbReference type="ARBA" id="ARBA00022989"/>
    </source>
</evidence>
<dbReference type="AlphaFoldDB" id="A0A9P6FJ53"/>
<dbReference type="Gene3D" id="1.20.1280.290">
    <property type="match status" value="1"/>
</dbReference>
<proteinExistence type="predicted"/>